<dbReference type="Pfam" id="PF01790">
    <property type="entry name" value="LGT"/>
    <property type="match status" value="1"/>
</dbReference>
<dbReference type="EC" id="2.5.1.145" evidence="7"/>
<evidence type="ECO:0000256" key="7">
    <source>
        <dbReference type="HAMAP-Rule" id="MF_01147"/>
    </source>
</evidence>
<evidence type="ECO:0000256" key="2">
    <source>
        <dbReference type="ARBA" id="ARBA00022475"/>
    </source>
</evidence>
<feature type="transmembrane region" description="Helical" evidence="7">
    <location>
        <begin position="20"/>
        <end position="42"/>
    </location>
</feature>
<dbReference type="AlphaFoldDB" id="A0A084ILI1"/>
<keyword evidence="8" id="KW-0449">Lipoprotein</keyword>
<feature type="transmembrane region" description="Helical" evidence="7">
    <location>
        <begin position="181"/>
        <end position="199"/>
    </location>
</feature>
<dbReference type="GO" id="GO:0008961">
    <property type="term" value="F:phosphatidylglycerol-prolipoprotein diacylglyceryl transferase activity"/>
    <property type="evidence" value="ECO:0007669"/>
    <property type="project" value="UniProtKB-UniRule"/>
</dbReference>
<dbReference type="HAMAP" id="MF_01147">
    <property type="entry name" value="Lgt"/>
    <property type="match status" value="1"/>
</dbReference>
<comment type="catalytic activity">
    <reaction evidence="7">
        <text>L-cysteinyl-[prolipoprotein] + a 1,2-diacyl-sn-glycero-3-phospho-(1'-sn-glycerol) = an S-1,2-diacyl-sn-glyceryl-L-cysteinyl-[prolipoprotein] + sn-glycerol 1-phosphate + H(+)</text>
        <dbReference type="Rhea" id="RHEA:56712"/>
        <dbReference type="Rhea" id="RHEA-COMP:14679"/>
        <dbReference type="Rhea" id="RHEA-COMP:14680"/>
        <dbReference type="ChEBI" id="CHEBI:15378"/>
        <dbReference type="ChEBI" id="CHEBI:29950"/>
        <dbReference type="ChEBI" id="CHEBI:57685"/>
        <dbReference type="ChEBI" id="CHEBI:64716"/>
        <dbReference type="ChEBI" id="CHEBI:140658"/>
        <dbReference type="EC" id="2.5.1.145"/>
    </reaction>
</comment>
<dbReference type="EMBL" id="APNK01000011">
    <property type="protein sequence ID" value="KEZ77565.1"/>
    <property type="molecule type" value="Genomic_DNA"/>
</dbReference>
<comment type="function">
    <text evidence="7">Catalyzes the transfer of the diacylglyceryl group from phosphatidylglycerol to the sulfhydryl group of the N-terminal cysteine of a prolipoprotein, the first step in the formation of mature lipoproteins.</text>
</comment>
<sequence>MLLNFAAMFVRPDFDPIAFSIGPLAVHWYGLMYLLSFLIGWGMGVVRTRQPHVHWHKEEVGDFLFYVVLGVVFGGRLGYVLLYQPDLFYHHPLQIFAVWDGGMSFHGGMIGVFIASALFARKTNRSFFQITDFVAPIVPIGLFFGRIANFINGELVGRVTDVPWAMIYPHVGPQPRHPSELYEASLEGLALFAILWIYAAKPRPRAAVSGLFLVGYGCFRFFCEFFRQPDPFAGFVAFGWMTLGQVYSAPMIVGGIGILIWAYTRRDPNQAGAK</sequence>
<protein>
    <recommendedName>
        <fullName evidence="7">Phosphatidylglycerol--prolipoprotein diacylglyceryl transferase</fullName>
        <ecNumber evidence="7">2.5.1.145</ecNumber>
    </recommendedName>
</protein>
<keyword evidence="2 7" id="KW-1003">Cell membrane</keyword>
<keyword evidence="5 7" id="KW-1133">Transmembrane helix</keyword>
<dbReference type="PANTHER" id="PTHR30589">
    <property type="entry name" value="PROLIPOPROTEIN DIACYLGLYCERYL TRANSFERASE"/>
    <property type="match status" value="1"/>
</dbReference>
<dbReference type="GO" id="GO:0005886">
    <property type="term" value="C:plasma membrane"/>
    <property type="evidence" value="ECO:0007669"/>
    <property type="project" value="UniProtKB-SubCell"/>
</dbReference>
<dbReference type="NCBIfam" id="TIGR00544">
    <property type="entry name" value="lgt"/>
    <property type="match status" value="1"/>
</dbReference>
<dbReference type="UniPathway" id="UPA00664"/>
<feature type="transmembrane region" description="Helical" evidence="7">
    <location>
        <begin position="133"/>
        <end position="151"/>
    </location>
</feature>
<keyword evidence="6 7" id="KW-0472">Membrane</keyword>
<keyword evidence="3 7" id="KW-0808">Transferase</keyword>
<keyword evidence="9" id="KW-1185">Reference proteome</keyword>
<name>A0A084ILI1_SALHC</name>
<evidence type="ECO:0000256" key="4">
    <source>
        <dbReference type="ARBA" id="ARBA00022692"/>
    </source>
</evidence>
<comment type="similarity">
    <text evidence="1 7">Belongs to the Lgt family.</text>
</comment>
<evidence type="ECO:0000256" key="1">
    <source>
        <dbReference type="ARBA" id="ARBA00007150"/>
    </source>
</evidence>
<proteinExistence type="inferred from homology"/>
<dbReference type="Proteomes" id="UP000028302">
    <property type="component" value="Unassembled WGS sequence"/>
</dbReference>
<dbReference type="STRING" id="1304275.C41B8_09311"/>
<feature type="transmembrane region" description="Helical" evidence="7">
    <location>
        <begin position="63"/>
        <end position="83"/>
    </location>
</feature>
<reference evidence="8 9" key="1">
    <citation type="submission" date="2013-03" db="EMBL/GenBank/DDBJ databases">
        <title>Salinisphaera hydrothermalis C41B8 Genome Sequencing.</title>
        <authorList>
            <person name="Li C."/>
            <person name="Lai Q."/>
            <person name="Shao Z."/>
        </authorList>
    </citation>
    <scope>NUCLEOTIDE SEQUENCE [LARGE SCALE GENOMIC DNA]</scope>
    <source>
        <strain evidence="8 9">C41B8</strain>
    </source>
</reference>
<dbReference type="GO" id="GO:0042158">
    <property type="term" value="P:lipoprotein biosynthetic process"/>
    <property type="evidence" value="ECO:0007669"/>
    <property type="project" value="UniProtKB-UniRule"/>
</dbReference>
<gene>
    <name evidence="7" type="primary">lgt</name>
    <name evidence="8" type="ORF">C41B8_09311</name>
</gene>
<dbReference type="PROSITE" id="PS01311">
    <property type="entry name" value="LGT"/>
    <property type="match status" value="1"/>
</dbReference>
<feature type="transmembrane region" description="Helical" evidence="7">
    <location>
        <begin position="206"/>
        <end position="227"/>
    </location>
</feature>
<evidence type="ECO:0000256" key="6">
    <source>
        <dbReference type="ARBA" id="ARBA00023136"/>
    </source>
</evidence>
<feature type="transmembrane region" description="Helical" evidence="7">
    <location>
        <begin position="247"/>
        <end position="264"/>
    </location>
</feature>
<dbReference type="InterPro" id="IPR001640">
    <property type="entry name" value="Lgt"/>
</dbReference>
<evidence type="ECO:0000313" key="8">
    <source>
        <dbReference type="EMBL" id="KEZ77565.1"/>
    </source>
</evidence>
<evidence type="ECO:0000313" key="9">
    <source>
        <dbReference type="Proteomes" id="UP000028302"/>
    </source>
</evidence>
<dbReference type="PANTHER" id="PTHR30589:SF0">
    <property type="entry name" value="PHOSPHATIDYLGLYCEROL--PROLIPOPROTEIN DIACYLGLYCERYL TRANSFERASE"/>
    <property type="match status" value="1"/>
</dbReference>
<keyword evidence="4 7" id="KW-0812">Transmembrane</keyword>
<evidence type="ECO:0000256" key="3">
    <source>
        <dbReference type="ARBA" id="ARBA00022679"/>
    </source>
</evidence>
<evidence type="ECO:0000256" key="5">
    <source>
        <dbReference type="ARBA" id="ARBA00022989"/>
    </source>
</evidence>
<comment type="pathway">
    <text evidence="7">Protein modification; lipoprotein biosynthesis (diacylglyceryl transfer).</text>
</comment>
<comment type="subcellular location">
    <subcellularLocation>
        <location evidence="7">Cell membrane</location>
        <topology evidence="7">Multi-pass membrane protein</topology>
    </subcellularLocation>
</comment>
<accession>A0A084ILI1</accession>
<dbReference type="eggNOG" id="COG0682">
    <property type="taxonomic scope" value="Bacteria"/>
</dbReference>
<feature type="transmembrane region" description="Helical" evidence="7">
    <location>
        <begin position="103"/>
        <end position="121"/>
    </location>
</feature>
<feature type="binding site" evidence="7">
    <location>
        <position position="146"/>
    </location>
    <ligand>
        <name>a 1,2-diacyl-sn-glycero-3-phospho-(1'-sn-glycerol)</name>
        <dbReference type="ChEBI" id="CHEBI:64716"/>
    </ligand>
</feature>
<keyword evidence="8" id="KW-0328">Glycosyltransferase</keyword>
<organism evidence="8 9">
    <name type="scientific">Salinisphaera hydrothermalis (strain C41B8)</name>
    <dbReference type="NCBI Taxonomy" id="1304275"/>
    <lineage>
        <taxon>Bacteria</taxon>
        <taxon>Pseudomonadati</taxon>
        <taxon>Pseudomonadota</taxon>
        <taxon>Gammaproteobacteria</taxon>
        <taxon>Salinisphaerales</taxon>
        <taxon>Salinisphaeraceae</taxon>
        <taxon>Salinisphaera</taxon>
    </lineage>
</organism>
<comment type="caution">
    <text evidence="8">The sequence shown here is derived from an EMBL/GenBank/DDBJ whole genome shotgun (WGS) entry which is preliminary data.</text>
</comment>
<dbReference type="PATRIC" id="fig|1304275.5.peg.1895"/>